<keyword evidence="3 9" id="KW-0813">Transport</keyword>
<keyword evidence="8 9" id="KW-0539">Nucleus</keyword>
<evidence type="ECO:0000313" key="11">
    <source>
        <dbReference type="EMBL" id="EZF54060.1"/>
    </source>
</evidence>
<feature type="compositionally biased region" description="Polar residues" evidence="10">
    <location>
        <begin position="111"/>
        <end position="121"/>
    </location>
</feature>
<evidence type="ECO:0000256" key="1">
    <source>
        <dbReference type="ARBA" id="ARBA00004567"/>
    </source>
</evidence>
<dbReference type="HOGENOM" id="CLU_002336_0_0_1"/>
<evidence type="ECO:0000256" key="7">
    <source>
        <dbReference type="ARBA" id="ARBA00023132"/>
    </source>
</evidence>
<dbReference type="GO" id="GO:0031965">
    <property type="term" value="C:nuclear membrane"/>
    <property type="evidence" value="ECO:0007669"/>
    <property type="project" value="UniProtKB-UniRule"/>
</dbReference>
<dbReference type="GO" id="GO:0045893">
    <property type="term" value="P:positive regulation of DNA-templated transcription"/>
    <property type="evidence" value="ECO:0007669"/>
    <property type="project" value="TreeGrafter"/>
</dbReference>
<dbReference type="PANTHER" id="PTHR13373">
    <property type="entry name" value="FROUNT PROTEIN-RELATED"/>
    <property type="match status" value="1"/>
</dbReference>
<keyword evidence="6 9" id="KW-0811">Translocation</keyword>
<name>A0A022W6L3_TRIRU</name>
<comment type="subunit">
    <text evidence="9">Component of the nuclear pore complex (NPC).</text>
</comment>
<feature type="region of interest" description="Disordered" evidence="10">
    <location>
        <begin position="1068"/>
        <end position="1110"/>
    </location>
</feature>
<feature type="compositionally biased region" description="Polar residues" evidence="10">
    <location>
        <begin position="20"/>
        <end position="40"/>
    </location>
</feature>
<feature type="compositionally biased region" description="Polar residues" evidence="10">
    <location>
        <begin position="135"/>
        <end position="145"/>
    </location>
</feature>
<feature type="region of interest" description="Disordered" evidence="10">
    <location>
        <begin position="1"/>
        <end position="191"/>
    </location>
</feature>
<evidence type="ECO:0000256" key="3">
    <source>
        <dbReference type="ARBA" id="ARBA00022448"/>
    </source>
</evidence>
<comment type="subcellular location">
    <subcellularLocation>
        <location evidence="1 9">Nucleus</location>
        <location evidence="1 9">Nuclear pore complex</location>
    </subcellularLocation>
</comment>
<evidence type="ECO:0000256" key="4">
    <source>
        <dbReference type="ARBA" id="ARBA00022816"/>
    </source>
</evidence>
<dbReference type="PANTHER" id="PTHR13373:SF21">
    <property type="entry name" value="NUCLEAR PORE COMPLEX PROTEIN NUP85"/>
    <property type="match status" value="1"/>
</dbReference>
<evidence type="ECO:0000256" key="9">
    <source>
        <dbReference type="RuleBase" id="RU365073"/>
    </source>
</evidence>
<dbReference type="EMBL" id="KK207796">
    <property type="protein sequence ID" value="EZF54060.1"/>
    <property type="molecule type" value="Genomic_DNA"/>
</dbReference>
<evidence type="ECO:0000256" key="6">
    <source>
        <dbReference type="ARBA" id="ARBA00023010"/>
    </source>
</evidence>
<dbReference type="Proteomes" id="UP000023758">
    <property type="component" value="Unassembled WGS sequence"/>
</dbReference>
<evidence type="ECO:0000256" key="8">
    <source>
        <dbReference type="ARBA" id="ARBA00023242"/>
    </source>
</evidence>
<keyword evidence="7 9" id="KW-0906">Nuclear pore complex</keyword>
<dbReference type="Pfam" id="PF07575">
    <property type="entry name" value="Nucleopor_Nup85"/>
    <property type="match status" value="1"/>
</dbReference>
<feature type="compositionally biased region" description="Polar residues" evidence="10">
    <location>
        <begin position="168"/>
        <end position="180"/>
    </location>
</feature>
<evidence type="ECO:0000256" key="2">
    <source>
        <dbReference type="ARBA" id="ARBA00005573"/>
    </source>
</evidence>
<feature type="compositionally biased region" description="Polar residues" evidence="10">
    <location>
        <begin position="67"/>
        <end position="103"/>
    </location>
</feature>
<dbReference type="OrthoDB" id="5422384at2759"/>
<feature type="region of interest" description="Disordered" evidence="10">
    <location>
        <begin position="587"/>
        <end position="606"/>
    </location>
</feature>
<dbReference type="GO" id="GO:0017056">
    <property type="term" value="F:structural constituent of nuclear pore"/>
    <property type="evidence" value="ECO:0007669"/>
    <property type="project" value="TreeGrafter"/>
</dbReference>
<dbReference type="GO" id="GO:0006606">
    <property type="term" value="P:protein import into nucleus"/>
    <property type="evidence" value="ECO:0007669"/>
    <property type="project" value="TreeGrafter"/>
</dbReference>
<accession>A0A022W6L3</accession>
<dbReference type="GO" id="GO:0006406">
    <property type="term" value="P:mRNA export from nucleus"/>
    <property type="evidence" value="ECO:0007669"/>
    <property type="project" value="TreeGrafter"/>
</dbReference>
<reference evidence="11" key="1">
    <citation type="submission" date="2014-02" db="EMBL/GenBank/DDBJ databases">
        <title>The Genome Sequence of Trichophyton rubrum (morphotype fischeri) CBS 288.86.</title>
        <authorList>
            <consortium name="The Broad Institute Genomics Platform"/>
            <person name="Cuomo C.A."/>
            <person name="White T.C."/>
            <person name="Graser Y."/>
            <person name="Martinez-Rossi N."/>
            <person name="Heitman J."/>
            <person name="Young S.K."/>
            <person name="Zeng Q."/>
            <person name="Gargeya S."/>
            <person name="Abouelleil A."/>
            <person name="Alvarado L."/>
            <person name="Chapman S.B."/>
            <person name="Gainer-Dewar J."/>
            <person name="Goldberg J."/>
            <person name="Griggs A."/>
            <person name="Gujja S."/>
            <person name="Hansen M."/>
            <person name="Howarth C."/>
            <person name="Imamovic A."/>
            <person name="Larimer J."/>
            <person name="Martinez D."/>
            <person name="Murphy C."/>
            <person name="Pearson M.D."/>
            <person name="Persinoti G."/>
            <person name="Poon T."/>
            <person name="Priest M."/>
            <person name="Roberts A.D."/>
            <person name="Saif S."/>
            <person name="Shea T.D."/>
            <person name="Sykes S.N."/>
            <person name="Wortman J."/>
            <person name="Nusbaum C."/>
            <person name="Birren B."/>
        </authorList>
    </citation>
    <scope>NUCLEOTIDE SEQUENCE [LARGE SCALE GENOMIC DNA]</scope>
    <source>
        <strain evidence="11">CBS 288.86</strain>
    </source>
</reference>
<dbReference type="AlphaFoldDB" id="A0A022W6L3"/>
<keyword evidence="4 9" id="KW-0509">mRNA transport</keyword>
<comment type="function">
    <text evidence="9">Functions as a component of the nuclear pore complex (NPC).</text>
</comment>
<gene>
    <name evidence="11" type="ORF">H103_03143</name>
</gene>
<dbReference type="InterPro" id="IPR011502">
    <property type="entry name" value="Nucleoporin_Nup85"/>
</dbReference>
<keyword evidence="9" id="KW-0472">Membrane</keyword>
<comment type="similarity">
    <text evidence="2 9">Belongs to the nucleoporin Nup85 family.</text>
</comment>
<evidence type="ECO:0000256" key="10">
    <source>
        <dbReference type="SAM" id="MobiDB-lite"/>
    </source>
</evidence>
<proteinExistence type="inferred from homology"/>
<dbReference type="GO" id="GO:0031080">
    <property type="term" value="C:nuclear pore outer ring"/>
    <property type="evidence" value="ECO:0007669"/>
    <property type="project" value="TreeGrafter"/>
</dbReference>
<organism evidence="11">
    <name type="scientific">Trichophyton rubrum CBS 288.86</name>
    <dbReference type="NCBI Taxonomy" id="1215330"/>
    <lineage>
        <taxon>Eukaryota</taxon>
        <taxon>Fungi</taxon>
        <taxon>Dikarya</taxon>
        <taxon>Ascomycota</taxon>
        <taxon>Pezizomycotina</taxon>
        <taxon>Eurotiomycetes</taxon>
        <taxon>Eurotiomycetidae</taxon>
        <taxon>Onygenales</taxon>
        <taxon>Arthrodermataceae</taxon>
        <taxon>Trichophyton</taxon>
    </lineage>
</organism>
<protein>
    <recommendedName>
        <fullName evidence="9">Nuclear pore complex protein Nup85</fullName>
    </recommendedName>
</protein>
<feature type="compositionally biased region" description="Basic residues" evidence="10">
    <location>
        <begin position="591"/>
        <end position="602"/>
    </location>
</feature>
<sequence length="1145" mass="125731">MSFTTPYSPGALSTPDKSRSISSNMSTTPAGVPPSSTASFTPAGPPPSSGLGSSQSGTRRALDFSDSRFNQSTTSYTDNDLLSFSTTSSNFPRDLDSPNSSYLSHRPTRSPLHSSHRSILNKSKGIRSPFDSSRRTPFSQDNEPVTTDARDPEDNGIGWSPSKDGGPFTSSLFQPATKAQPSRLLRKPVIYSNPAGAKRAKLDETWIQSTSPENEQPQKQKKVSNFPSIIKDLTARASLASVDEPSELLLSMEDAICRMYDQVRDRNSDDDIVDSSLSAVSDELSCLWQRYSPAPMEEKDGVPLSGGIGPGDSSPSIMKAIFLSSLLLQLHHPPLLEPSNQVSKSSRSMFRDLVIRDEPLPKVPIPKVLFQWLWRYHDLETIHLDMLQDIQPNPTASPIFWKFILKSVLRAEFGNVITLLSEADFSYARTAMEDGYEQPGYHGSQLQIIQQCVNKALQLLKTCPAVQRDDWDVKGVEWAMFRKHVNAAILDLEDMAENGQSQISDDSDGPFVASHFGISFQRPDSMSFSHSARMAESRIPWSIYLNIKAMYSILCGETENILKQSEDWVEATIALTAWWDGDDDSDISVGGKKKGPVKRRSQAPRAVDSNTEESYLRRLDYAYSSVTDTLGSAGFQINSMNPCEVGLVSVCEGYVESVLRLLQTWSLAVSAATAEIASFGGWLAASTGSEPMREFNESDLMVLSYGQPEKPLQKDDILINYADGVFSRDRLGDRGAREGWELSLEVLSRLDDQKLMRTKVRELMDRVSLDTADKMDKAVVLCAEVGFSDEGRRVSERYGDQVAEVSENYGTALICYARAHCSRKIKNVIDLLTSFCLIQSRAYPAKDQLDEQLRSLLYDPSTALSAIASVDSEGAAMLQFYFSSYATLRSYYEIRDEAAGLNSGQVPKHRPLARKREAARALVAVIRSAADSIYGGLYDPDRQSAAQVDGLLVLLGEALALLDPNPNHFLNTEQQLTILAAIEDLQTVTGRVYEQCEACLQSALYHYLHFDDGNNIGTGHSLSDVGRSMSTSFYATSPQKLLKKSISSTTLTSGFSLIGSEMLEGSQSISGSKEMGGSGVLVPRSGSKGQGKGKQNEGQKIQRGWDWRDKAPDGIKGGDILKKLRLLLAHGMAFGALDGANSLMG</sequence>
<evidence type="ECO:0000256" key="5">
    <source>
        <dbReference type="ARBA" id="ARBA00022927"/>
    </source>
</evidence>
<keyword evidence="5 9" id="KW-0653">Protein transport</keyword>